<proteinExistence type="predicted"/>
<dbReference type="EMBL" id="ML995814">
    <property type="protein sequence ID" value="KAF2772667.1"/>
    <property type="molecule type" value="Genomic_DNA"/>
</dbReference>
<evidence type="ECO:0000313" key="2">
    <source>
        <dbReference type="Proteomes" id="UP000799436"/>
    </source>
</evidence>
<keyword evidence="2" id="KW-1185">Reference proteome</keyword>
<dbReference type="AlphaFoldDB" id="A0A6G1LIE6"/>
<gene>
    <name evidence="1" type="ORF">EJ03DRAFT_190021</name>
</gene>
<evidence type="ECO:0000313" key="1">
    <source>
        <dbReference type="EMBL" id="KAF2772667.1"/>
    </source>
</evidence>
<organism evidence="1 2">
    <name type="scientific">Teratosphaeria nubilosa</name>
    <dbReference type="NCBI Taxonomy" id="161662"/>
    <lineage>
        <taxon>Eukaryota</taxon>
        <taxon>Fungi</taxon>
        <taxon>Dikarya</taxon>
        <taxon>Ascomycota</taxon>
        <taxon>Pezizomycotina</taxon>
        <taxon>Dothideomycetes</taxon>
        <taxon>Dothideomycetidae</taxon>
        <taxon>Mycosphaerellales</taxon>
        <taxon>Teratosphaeriaceae</taxon>
        <taxon>Teratosphaeria</taxon>
    </lineage>
</organism>
<name>A0A6G1LIE6_9PEZI</name>
<sequence length="75" mass="7958">MCCSSTPSASKSAASAAIKVFGHSIPLSMPCRHNQPISMPPMTAATTRIRAKCFRNSPFVLIVVALTLCHQAQAD</sequence>
<dbReference type="Proteomes" id="UP000799436">
    <property type="component" value="Unassembled WGS sequence"/>
</dbReference>
<reference evidence="1" key="1">
    <citation type="journal article" date="2020" name="Stud. Mycol.">
        <title>101 Dothideomycetes genomes: a test case for predicting lifestyles and emergence of pathogens.</title>
        <authorList>
            <person name="Haridas S."/>
            <person name="Albert R."/>
            <person name="Binder M."/>
            <person name="Bloem J."/>
            <person name="Labutti K."/>
            <person name="Salamov A."/>
            <person name="Andreopoulos B."/>
            <person name="Baker S."/>
            <person name="Barry K."/>
            <person name="Bills G."/>
            <person name="Bluhm B."/>
            <person name="Cannon C."/>
            <person name="Castanera R."/>
            <person name="Culley D."/>
            <person name="Daum C."/>
            <person name="Ezra D."/>
            <person name="Gonzalez J."/>
            <person name="Henrissat B."/>
            <person name="Kuo A."/>
            <person name="Liang C."/>
            <person name="Lipzen A."/>
            <person name="Lutzoni F."/>
            <person name="Magnuson J."/>
            <person name="Mondo S."/>
            <person name="Nolan M."/>
            <person name="Ohm R."/>
            <person name="Pangilinan J."/>
            <person name="Park H.-J."/>
            <person name="Ramirez L."/>
            <person name="Alfaro M."/>
            <person name="Sun H."/>
            <person name="Tritt A."/>
            <person name="Yoshinaga Y."/>
            <person name="Zwiers L.-H."/>
            <person name="Turgeon B."/>
            <person name="Goodwin S."/>
            <person name="Spatafora J."/>
            <person name="Crous P."/>
            <person name="Grigoriev I."/>
        </authorList>
    </citation>
    <scope>NUCLEOTIDE SEQUENCE</scope>
    <source>
        <strain evidence="1">CBS 116005</strain>
    </source>
</reference>
<protein>
    <submittedName>
        <fullName evidence="1">Uncharacterized protein</fullName>
    </submittedName>
</protein>
<accession>A0A6G1LIE6</accession>